<dbReference type="EMBL" id="PEUA01000005">
    <property type="protein sequence ID" value="PIV43687.1"/>
    <property type="molecule type" value="Genomic_DNA"/>
</dbReference>
<protein>
    <recommendedName>
        <fullName evidence="1">DUF2268 domain-containing protein</fullName>
    </recommendedName>
</protein>
<dbReference type="Proteomes" id="UP000230304">
    <property type="component" value="Unassembled WGS sequence"/>
</dbReference>
<accession>A0A2M7D8L9</accession>
<evidence type="ECO:0000313" key="2">
    <source>
        <dbReference type="EMBL" id="PIV43687.1"/>
    </source>
</evidence>
<dbReference type="InterPro" id="IPR018728">
    <property type="entry name" value="DUF2268"/>
</dbReference>
<evidence type="ECO:0000313" key="3">
    <source>
        <dbReference type="Proteomes" id="UP000230304"/>
    </source>
</evidence>
<dbReference type="AlphaFoldDB" id="A0A2M7D8L9"/>
<sequence length="144" mass="16966">MKINILFLKADIGFDKAYEKHLEKIIKNTAEEAVKIFNLKRNNLNFTVYPYNKKLTDGFTQALDWIRFSIPKKVNENELRGVICHEMCHIAMNYSYYSGRKTFLETLFAEGLAAVFEIEQIGKTPLYVRYNSSFIKKWLPELNR</sequence>
<feature type="domain" description="DUF2268" evidence="1">
    <location>
        <begin position="19"/>
        <end position="139"/>
    </location>
</feature>
<evidence type="ECO:0000259" key="1">
    <source>
        <dbReference type="Pfam" id="PF10026"/>
    </source>
</evidence>
<organism evidence="2 3">
    <name type="scientific">Candidatus Nealsonbacteria bacterium CG02_land_8_20_14_3_00_40_11</name>
    <dbReference type="NCBI Taxonomy" id="1974700"/>
    <lineage>
        <taxon>Bacteria</taxon>
        <taxon>Candidatus Nealsoniibacteriota</taxon>
    </lineage>
</organism>
<comment type="caution">
    <text evidence="2">The sequence shown here is derived from an EMBL/GenBank/DDBJ whole genome shotgun (WGS) entry which is preliminary data.</text>
</comment>
<gene>
    <name evidence="2" type="ORF">COS26_00185</name>
</gene>
<name>A0A2M7D8L9_9BACT</name>
<dbReference type="Pfam" id="PF10026">
    <property type="entry name" value="DUF2268"/>
    <property type="match status" value="1"/>
</dbReference>
<proteinExistence type="predicted"/>
<reference evidence="3" key="1">
    <citation type="submission" date="2017-09" db="EMBL/GenBank/DDBJ databases">
        <title>Depth-based differentiation of microbial function through sediment-hosted aquifers and enrichment of novel symbionts in the deep terrestrial subsurface.</title>
        <authorList>
            <person name="Probst A.J."/>
            <person name="Ladd B."/>
            <person name="Jarett J.K."/>
            <person name="Geller-Mcgrath D.E."/>
            <person name="Sieber C.M.K."/>
            <person name="Emerson J.B."/>
            <person name="Anantharaman K."/>
            <person name="Thomas B.C."/>
            <person name="Malmstrom R."/>
            <person name="Stieglmeier M."/>
            <person name="Klingl A."/>
            <person name="Woyke T."/>
            <person name="Ryan C.M."/>
            <person name="Banfield J.F."/>
        </authorList>
    </citation>
    <scope>NUCLEOTIDE SEQUENCE [LARGE SCALE GENOMIC DNA]</scope>
</reference>